<keyword evidence="4" id="KW-1185">Reference proteome</keyword>
<sequence>MWFVWRCASLAALLVVADCGGAEQRRAAEEGLRSSTPKATGNSSSGRKYHRIQHGQCSYTFILPEGDGGACREFKAGTTYNANTLQRDAPQPEADFSNQKIQQLEHVMENYTQWLQKADERLQIVTEVRRGLCGVGIRSLRNSAGTGEESIPITFLSSQRWLLFVLGLSQKQARSEEGDC</sequence>
<evidence type="ECO:0000313" key="4">
    <source>
        <dbReference type="Proteomes" id="UP000281406"/>
    </source>
</evidence>
<feature type="region of interest" description="Disordered" evidence="1">
    <location>
        <begin position="27"/>
        <end position="48"/>
    </location>
</feature>
<dbReference type="AlphaFoldDB" id="A0A3N0Z5X7"/>
<organism evidence="3 4">
    <name type="scientific">Anabarilius grahami</name>
    <name type="common">Kanglang fish</name>
    <name type="synonym">Barilius grahami</name>
    <dbReference type="NCBI Taxonomy" id="495550"/>
    <lineage>
        <taxon>Eukaryota</taxon>
        <taxon>Metazoa</taxon>
        <taxon>Chordata</taxon>
        <taxon>Craniata</taxon>
        <taxon>Vertebrata</taxon>
        <taxon>Euteleostomi</taxon>
        <taxon>Actinopterygii</taxon>
        <taxon>Neopterygii</taxon>
        <taxon>Teleostei</taxon>
        <taxon>Ostariophysi</taxon>
        <taxon>Cypriniformes</taxon>
        <taxon>Xenocyprididae</taxon>
        <taxon>Xenocypridinae</taxon>
        <taxon>Xenocypridinae incertae sedis</taxon>
        <taxon>Anabarilius</taxon>
    </lineage>
</organism>
<evidence type="ECO:0000313" key="3">
    <source>
        <dbReference type="EMBL" id="ROL53634.1"/>
    </source>
</evidence>
<keyword evidence="2" id="KW-0732">Signal</keyword>
<dbReference type="OrthoDB" id="7735366at2759"/>
<comment type="caution">
    <text evidence="3">The sequence shown here is derived from an EMBL/GenBank/DDBJ whole genome shotgun (WGS) entry which is preliminary data.</text>
</comment>
<protein>
    <submittedName>
        <fullName evidence="3">Angiopoietin-1</fullName>
    </submittedName>
</protein>
<gene>
    <name evidence="3" type="ORF">DPX16_4406</name>
</gene>
<dbReference type="EMBL" id="RJVU01008125">
    <property type="protein sequence ID" value="ROL53634.1"/>
    <property type="molecule type" value="Genomic_DNA"/>
</dbReference>
<feature type="signal peptide" evidence="2">
    <location>
        <begin position="1"/>
        <end position="22"/>
    </location>
</feature>
<proteinExistence type="predicted"/>
<evidence type="ECO:0000256" key="2">
    <source>
        <dbReference type="SAM" id="SignalP"/>
    </source>
</evidence>
<feature type="chain" id="PRO_5018301768" evidence="2">
    <location>
        <begin position="23"/>
        <end position="180"/>
    </location>
</feature>
<dbReference type="Proteomes" id="UP000281406">
    <property type="component" value="Unassembled WGS sequence"/>
</dbReference>
<accession>A0A3N0Z5X7</accession>
<reference evidence="3 4" key="1">
    <citation type="submission" date="2018-10" db="EMBL/GenBank/DDBJ databases">
        <title>Genome assembly for a Yunnan-Guizhou Plateau 3E fish, Anabarilius grahami (Regan), and its evolutionary and genetic applications.</title>
        <authorList>
            <person name="Jiang W."/>
        </authorList>
    </citation>
    <scope>NUCLEOTIDE SEQUENCE [LARGE SCALE GENOMIC DNA]</scope>
    <source>
        <strain evidence="3">AG-KIZ</strain>
        <tissue evidence="3">Muscle</tissue>
    </source>
</reference>
<evidence type="ECO:0000256" key="1">
    <source>
        <dbReference type="SAM" id="MobiDB-lite"/>
    </source>
</evidence>
<name>A0A3N0Z5X7_ANAGA</name>
<feature type="compositionally biased region" description="Polar residues" evidence="1">
    <location>
        <begin position="33"/>
        <end position="46"/>
    </location>
</feature>